<dbReference type="PANTHER" id="PTHR21366">
    <property type="entry name" value="GLYOXALASE FAMILY PROTEIN"/>
    <property type="match status" value="1"/>
</dbReference>
<dbReference type="SUPFAM" id="SSF54593">
    <property type="entry name" value="Glyoxalase/Bleomycin resistance protein/Dihydroxybiphenyl dioxygenase"/>
    <property type="match status" value="1"/>
</dbReference>
<reference evidence="3" key="1">
    <citation type="submission" date="2017-08" db="EMBL/GenBank/DDBJ databases">
        <title>A dynamic microbial community with high functional redundancy inhabits the cold, oxic subseafloor aquifer.</title>
        <authorList>
            <person name="Tully B.J."/>
            <person name="Wheat C.G."/>
            <person name="Glazer B.T."/>
            <person name="Huber J.A."/>
        </authorList>
    </citation>
    <scope>NUCLEOTIDE SEQUENCE [LARGE SCALE GENOMIC DNA]</scope>
</reference>
<dbReference type="InterPro" id="IPR029068">
    <property type="entry name" value="Glyas_Bleomycin-R_OHBP_Dase"/>
</dbReference>
<dbReference type="PANTHER" id="PTHR21366:SF22">
    <property type="entry name" value="VOC DOMAIN-CONTAINING PROTEIN"/>
    <property type="match status" value="1"/>
</dbReference>
<evidence type="ECO:0000313" key="3">
    <source>
        <dbReference type="Proteomes" id="UP000218775"/>
    </source>
</evidence>
<dbReference type="InterPro" id="IPR037523">
    <property type="entry name" value="VOC_core"/>
</dbReference>
<dbReference type="EMBL" id="NVUK01000006">
    <property type="protein sequence ID" value="PCI78445.1"/>
    <property type="molecule type" value="Genomic_DNA"/>
</dbReference>
<accession>A0A2A4X8Q0</accession>
<evidence type="ECO:0000313" key="2">
    <source>
        <dbReference type="EMBL" id="PCI78445.1"/>
    </source>
</evidence>
<dbReference type="AlphaFoldDB" id="A0A2A4X8Q0"/>
<protein>
    <submittedName>
        <fullName evidence="2">Glyoxalase</fullName>
    </submittedName>
</protein>
<name>A0A2A4X8Q0_UNCAE</name>
<organism evidence="2 3">
    <name type="scientific">Aerophobetes bacterium</name>
    <dbReference type="NCBI Taxonomy" id="2030807"/>
    <lineage>
        <taxon>Bacteria</taxon>
        <taxon>Candidatus Aerophobota</taxon>
    </lineage>
</organism>
<gene>
    <name evidence="2" type="ORF">COB21_00830</name>
</gene>
<feature type="domain" description="VOC" evidence="1">
    <location>
        <begin position="2"/>
        <end position="125"/>
    </location>
</feature>
<dbReference type="InterPro" id="IPR050383">
    <property type="entry name" value="GlyoxalaseI/FosfomycinResist"/>
</dbReference>
<proteinExistence type="predicted"/>
<dbReference type="Gene3D" id="3.10.180.10">
    <property type="entry name" value="2,3-Dihydroxybiphenyl 1,2-Dioxygenase, domain 1"/>
    <property type="match status" value="1"/>
</dbReference>
<sequence>MHLGYVIIYVENVVATVKFYAAAFGLKQKFLHESNQYAEMHTGQTVLAFAGEKFIQSAYPFQTNRLAKQAAGAEVAFVVKDVEKSFTKAVDSGAIVVLKPSKKPWGQTVSHVRDNNGFIVELCSPVSS</sequence>
<dbReference type="CDD" id="cd07264">
    <property type="entry name" value="VOC_like"/>
    <property type="match status" value="1"/>
</dbReference>
<dbReference type="Pfam" id="PF00903">
    <property type="entry name" value="Glyoxalase"/>
    <property type="match status" value="1"/>
</dbReference>
<evidence type="ECO:0000259" key="1">
    <source>
        <dbReference type="PROSITE" id="PS51819"/>
    </source>
</evidence>
<dbReference type="Proteomes" id="UP000218775">
    <property type="component" value="Unassembled WGS sequence"/>
</dbReference>
<dbReference type="InterPro" id="IPR004360">
    <property type="entry name" value="Glyas_Fos-R_dOase_dom"/>
</dbReference>
<dbReference type="PROSITE" id="PS51819">
    <property type="entry name" value="VOC"/>
    <property type="match status" value="1"/>
</dbReference>
<comment type="caution">
    <text evidence="2">The sequence shown here is derived from an EMBL/GenBank/DDBJ whole genome shotgun (WGS) entry which is preliminary data.</text>
</comment>